<feature type="compositionally biased region" description="Low complexity" evidence="10">
    <location>
        <begin position="353"/>
        <end position="415"/>
    </location>
</feature>
<keyword evidence="4 8" id="KW-0547">Nucleotide-binding</keyword>
<feature type="domain" description="Histidine kinase/HSP90-like ATPase" evidence="11">
    <location>
        <begin position="29"/>
        <end position="189"/>
    </location>
</feature>
<evidence type="ECO:0000256" key="1">
    <source>
        <dbReference type="ARBA" id="ARBA00004496"/>
    </source>
</evidence>
<dbReference type="GO" id="GO:0140662">
    <property type="term" value="F:ATP-dependent protein folding chaperone"/>
    <property type="evidence" value="ECO:0007669"/>
    <property type="project" value="InterPro"/>
</dbReference>
<dbReference type="EMBL" id="JAPNKE010000002">
    <property type="protein sequence ID" value="MCY1004761.1"/>
    <property type="molecule type" value="Genomic_DNA"/>
</dbReference>
<dbReference type="GO" id="GO:0005737">
    <property type="term" value="C:cytoplasm"/>
    <property type="evidence" value="ECO:0007669"/>
    <property type="project" value="UniProtKB-SubCell"/>
</dbReference>
<dbReference type="SUPFAM" id="SSF55874">
    <property type="entry name" value="ATPase domain of HSP90 chaperone/DNA topoisomerase II/histidine kinase"/>
    <property type="match status" value="1"/>
</dbReference>
<comment type="function">
    <text evidence="8">Molecular chaperone. Has ATPase activity.</text>
</comment>
<feature type="binding site" evidence="9">
    <location>
        <position position="95"/>
    </location>
    <ligand>
        <name>ATP</name>
        <dbReference type="ChEBI" id="CHEBI:30616"/>
    </ligand>
</feature>
<feature type="binding site" evidence="9">
    <location>
        <begin position="102"/>
        <end position="103"/>
    </location>
    <ligand>
        <name>ATP</name>
        <dbReference type="ChEBI" id="CHEBI:30616"/>
    </ligand>
</feature>
<comment type="subunit">
    <text evidence="8">Homodimer.</text>
</comment>
<evidence type="ECO:0000256" key="9">
    <source>
        <dbReference type="PIRSR" id="PIRSR002583-1"/>
    </source>
</evidence>
<dbReference type="PROSITE" id="PS00298">
    <property type="entry name" value="HSP90"/>
    <property type="match status" value="1"/>
</dbReference>
<comment type="caution">
    <text evidence="12">The sequence shown here is derived from an EMBL/GenBank/DDBJ whole genome shotgun (WGS) entry which is preliminary data.</text>
</comment>
<feature type="binding site" evidence="9">
    <location>
        <position position="36"/>
    </location>
    <ligand>
        <name>ATP</name>
        <dbReference type="ChEBI" id="CHEBI:30616"/>
    </ligand>
</feature>
<dbReference type="GO" id="GO:0005524">
    <property type="term" value="F:ATP binding"/>
    <property type="evidence" value="ECO:0007669"/>
    <property type="project" value="UniProtKB-UniRule"/>
</dbReference>
<evidence type="ECO:0000256" key="2">
    <source>
        <dbReference type="ARBA" id="ARBA00008239"/>
    </source>
</evidence>
<gene>
    <name evidence="8 12" type="primary">htpG</name>
    <name evidence="12" type="ORF">OV079_04070</name>
</gene>
<evidence type="ECO:0000256" key="3">
    <source>
        <dbReference type="ARBA" id="ARBA00022490"/>
    </source>
</evidence>
<keyword evidence="6 8" id="KW-0346">Stress response</keyword>
<feature type="region of interest" description="A; substrate-binding" evidence="8">
    <location>
        <begin position="1"/>
        <end position="343"/>
    </location>
</feature>
<keyword evidence="7 8" id="KW-0143">Chaperone</keyword>
<dbReference type="Gene3D" id="3.30.565.10">
    <property type="entry name" value="Histidine kinase-like ATPase, C-terminal domain"/>
    <property type="match status" value="1"/>
</dbReference>
<comment type="similarity">
    <text evidence="2 8">Belongs to the heat shock protein 90 family.</text>
</comment>
<evidence type="ECO:0000256" key="4">
    <source>
        <dbReference type="ARBA" id="ARBA00022741"/>
    </source>
</evidence>
<organism evidence="12 13">
    <name type="scientific">Nannocystis pusilla</name>
    <dbReference type="NCBI Taxonomy" id="889268"/>
    <lineage>
        <taxon>Bacteria</taxon>
        <taxon>Pseudomonadati</taxon>
        <taxon>Myxococcota</taxon>
        <taxon>Polyangia</taxon>
        <taxon>Nannocystales</taxon>
        <taxon>Nannocystaceae</taxon>
        <taxon>Nannocystis</taxon>
    </lineage>
</organism>
<dbReference type="Pfam" id="PF00183">
    <property type="entry name" value="HSP90"/>
    <property type="match status" value="2"/>
</dbReference>
<feature type="region of interest" description="Disordered" evidence="10">
    <location>
        <begin position="154"/>
        <end position="175"/>
    </location>
</feature>
<dbReference type="SUPFAM" id="SSF54211">
    <property type="entry name" value="Ribosomal protein S5 domain 2-like"/>
    <property type="match status" value="1"/>
</dbReference>
<dbReference type="Gene3D" id="3.40.50.11260">
    <property type="match status" value="1"/>
</dbReference>
<dbReference type="Proteomes" id="UP001150924">
    <property type="component" value="Unassembled WGS sequence"/>
</dbReference>
<dbReference type="PANTHER" id="PTHR11528">
    <property type="entry name" value="HEAT SHOCK PROTEIN 90 FAMILY MEMBER"/>
    <property type="match status" value="1"/>
</dbReference>
<dbReference type="InterPro" id="IPR001404">
    <property type="entry name" value="Hsp90_fam"/>
</dbReference>
<feature type="binding site" evidence="9">
    <location>
        <position position="40"/>
    </location>
    <ligand>
        <name>ATP</name>
        <dbReference type="ChEBI" id="CHEBI:30616"/>
    </ligand>
</feature>
<dbReference type="AlphaFoldDB" id="A0A9X3EQD1"/>
<keyword evidence="5 8" id="KW-0067">ATP-binding</keyword>
<evidence type="ECO:0000313" key="12">
    <source>
        <dbReference type="EMBL" id="MCY1004761.1"/>
    </source>
</evidence>
<comment type="caution">
    <text evidence="8">Lacks conserved residue(s) required for the propagation of feature annotation.</text>
</comment>
<evidence type="ECO:0000256" key="6">
    <source>
        <dbReference type="ARBA" id="ARBA00023016"/>
    </source>
</evidence>
<evidence type="ECO:0000256" key="5">
    <source>
        <dbReference type="ARBA" id="ARBA00022840"/>
    </source>
</evidence>
<dbReference type="FunFam" id="3.30.565.10:FF:000009">
    <property type="entry name" value="Molecular chaperone HtpG"/>
    <property type="match status" value="1"/>
</dbReference>
<dbReference type="GO" id="GO:0016887">
    <property type="term" value="F:ATP hydrolysis activity"/>
    <property type="evidence" value="ECO:0007669"/>
    <property type="project" value="InterPro"/>
</dbReference>
<feature type="region of interest" description="Disordered" evidence="10">
    <location>
        <begin position="345"/>
        <end position="450"/>
    </location>
</feature>
<dbReference type="InterPro" id="IPR037196">
    <property type="entry name" value="HSP90_C"/>
</dbReference>
<dbReference type="InterPro" id="IPR020568">
    <property type="entry name" value="Ribosomal_Su5_D2-typ_SF"/>
</dbReference>
<dbReference type="InterPro" id="IPR019805">
    <property type="entry name" value="Heat_shock_protein_90_CS"/>
</dbReference>
<dbReference type="GO" id="GO:0051082">
    <property type="term" value="F:unfolded protein binding"/>
    <property type="evidence" value="ECO:0007669"/>
    <property type="project" value="UniProtKB-UniRule"/>
</dbReference>
<dbReference type="CDD" id="cd16927">
    <property type="entry name" value="HATPase_Hsp90-like"/>
    <property type="match status" value="1"/>
</dbReference>
<evidence type="ECO:0000256" key="8">
    <source>
        <dbReference type="HAMAP-Rule" id="MF_00505"/>
    </source>
</evidence>
<dbReference type="HAMAP" id="MF_00505">
    <property type="entry name" value="HSP90"/>
    <property type="match status" value="1"/>
</dbReference>
<keyword evidence="13" id="KW-1185">Reference proteome</keyword>
<feature type="binding site" evidence="9">
    <location>
        <begin position="128"/>
        <end position="133"/>
    </location>
    <ligand>
        <name>ATP</name>
        <dbReference type="ChEBI" id="CHEBI:30616"/>
    </ligand>
</feature>
<dbReference type="SMART" id="SM00387">
    <property type="entry name" value="HATPase_c"/>
    <property type="match status" value="1"/>
</dbReference>
<dbReference type="PIRSF" id="PIRSF002583">
    <property type="entry name" value="Hsp90"/>
    <property type="match status" value="1"/>
</dbReference>
<dbReference type="PRINTS" id="PR00775">
    <property type="entry name" value="HEATSHOCK90"/>
</dbReference>
<keyword evidence="3 8" id="KW-0963">Cytoplasm</keyword>
<accession>A0A9X3EQD1</accession>
<sequence length="629" mass="69767">MTTSREEKHEFKAEVSALLRLVTNSLYTNREIFLRELVSNASDALDKARFQGLTDTKLRDRHEKPQIKVTADHGRGVLTIEDTGVGMTRDEIALNLGTIAHSGTLKFMEQARAQQESGQKPDVNLIGQFGVGFYSAFMVADRIDVTSLSAAEGAEPVHWSSTGDGTFSVGPGERTTRGTTIELHLKAEAKEFLDRWKIEGIIKRYSNYVVHPILLKVVDDKGNTEVDGKQVNDATAFWMRPARELTDADYNEFYKHVMGGFVLPGDEPLGHLHLHADAPIQFVALLYIPGKPPADLFQEDRKALQLYARRVVVMESCDKLLPGYLRFVRGLVDSEDLPLNVSREMLQEHSRSPRSAASSPARCSSCSRASPRTSPRPTRRSGTTTAPSSRRASTPTARTTTTSSSCCATAPPRTTRPSRWRSTSRRCPRASRPSTTSPASRWPRWPAARTSRPAARGYQVLYMADPIDEWVVQDLSEYKGKKLISVTQGDLDIPEDDQHKHDAGAIAAAVDKSKELLTDKVKDVRVSKRLRESAACLVDDSGGLSRNMERILKMARQDVPTRQRILELNPEHPFVQAVDKLAREAPGDDRLGTYVELLYDQAALAEGQVPDPAGLLKRFNSVLSGTIKI</sequence>
<dbReference type="InterPro" id="IPR036890">
    <property type="entry name" value="HATPase_C_sf"/>
</dbReference>
<dbReference type="InterPro" id="IPR020575">
    <property type="entry name" value="Hsp90_N"/>
</dbReference>
<protein>
    <recommendedName>
        <fullName evidence="8">Chaperone protein HtpG</fullName>
    </recommendedName>
    <alternativeName>
        <fullName evidence="8">Heat shock protein HtpG</fullName>
    </alternativeName>
    <alternativeName>
        <fullName evidence="8">High temperature protein G</fullName>
    </alternativeName>
</protein>
<evidence type="ECO:0000259" key="11">
    <source>
        <dbReference type="SMART" id="SM00387"/>
    </source>
</evidence>
<feature type="region of interest" description="C" evidence="8">
    <location>
        <begin position="551"/>
        <end position="629"/>
    </location>
</feature>
<evidence type="ECO:0000313" key="13">
    <source>
        <dbReference type="Proteomes" id="UP001150924"/>
    </source>
</evidence>
<dbReference type="Pfam" id="PF13589">
    <property type="entry name" value="HATPase_c_3"/>
    <property type="match status" value="1"/>
</dbReference>
<feature type="binding site" evidence="9">
    <location>
        <position position="87"/>
    </location>
    <ligand>
        <name>ATP</name>
        <dbReference type="ChEBI" id="CHEBI:30616"/>
    </ligand>
</feature>
<feature type="binding site" evidence="9">
    <location>
        <position position="179"/>
    </location>
    <ligand>
        <name>ATP</name>
        <dbReference type="ChEBI" id="CHEBI:30616"/>
    </ligand>
</feature>
<feature type="compositionally biased region" description="Basic residues" evidence="10">
    <location>
        <begin position="416"/>
        <end position="429"/>
    </location>
</feature>
<dbReference type="NCBIfam" id="NF003555">
    <property type="entry name" value="PRK05218.1"/>
    <property type="match status" value="1"/>
</dbReference>
<feature type="binding site" evidence="9">
    <location>
        <position position="82"/>
    </location>
    <ligand>
        <name>ATP</name>
        <dbReference type="ChEBI" id="CHEBI:30616"/>
    </ligand>
</feature>
<evidence type="ECO:0000256" key="7">
    <source>
        <dbReference type="ARBA" id="ARBA00023186"/>
    </source>
</evidence>
<proteinExistence type="inferred from homology"/>
<evidence type="ECO:0000256" key="10">
    <source>
        <dbReference type="SAM" id="MobiDB-lite"/>
    </source>
</evidence>
<name>A0A9X3EQD1_9BACT</name>
<dbReference type="SUPFAM" id="SSF110942">
    <property type="entry name" value="HSP90 C-terminal domain"/>
    <property type="match status" value="1"/>
</dbReference>
<dbReference type="InterPro" id="IPR003594">
    <property type="entry name" value="HATPase_dom"/>
</dbReference>
<dbReference type="Gene3D" id="3.30.230.80">
    <property type="match status" value="1"/>
</dbReference>
<dbReference type="Gene3D" id="1.20.120.790">
    <property type="entry name" value="Heat shock protein 90, C-terminal domain"/>
    <property type="match status" value="1"/>
</dbReference>
<feature type="binding site" evidence="9">
    <location>
        <position position="343"/>
    </location>
    <ligand>
        <name>ATP</name>
        <dbReference type="ChEBI" id="CHEBI:30616"/>
    </ligand>
</feature>
<reference evidence="12" key="1">
    <citation type="submission" date="2022-11" db="EMBL/GenBank/DDBJ databases">
        <title>Minimal conservation of predation-associated metabolite biosynthetic gene clusters underscores biosynthetic potential of Myxococcota including descriptions for ten novel species: Archangium lansinium sp. nov., Myxococcus landrumus sp. nov., Nannocystis bai.</title>
        <authorList>
            <person name="Ahearne A."/>
            <person name="Stevens C."/>
            <person name="Phillips K."/>
        </authorList>
    </citation>
    <scope>NUCLEOTIDE SEQUENCE</scope>
    <source>
        <strain evidence="12">Na p29</strain>
    </source>
</reference>
<comment type="subcellular location">
    <subcellularLocation>
        <location evidence="1 8">Cytoplasm</location>
    </subcellularLocation>
</comment>